<feature type="transmembrane region" description="Helical" evidence="8">
    <location>
        <begin position="261"/>
        <end position="283"/>
    </location>
</feature>
<keyword evidence="3" id="KW-0813">Transport</keyword>
<feature type="transmembrane region" description="Helical" evidence="8">
    <location>
        <begin position="183"/>
        <end position="200"/>
    </location>
</feature>
<evidence type="ECO:0000256" key="4">
    <source>
        <dbReference type="ARBA" id="ARBA00022544"/>
    </source>
</evidence>
<evidence type="ECO:0000256" key="5">
    <source>
        <dbReference type="ARBA" id="ARBA00022692"/>
    </source>
</evidence>
<dbReference type="AlphaFoldDB" id="A0A6N8FHW7"/>
<accession>A0A6N8FHW7</accession>
<keyword evidence="6 8" id="KW-1133">Transmembrane helix</keyword>
<feature type="transmembrane region" description="Helical" evidence="8">
    <location>
        <begin position="295"/>
        <end position="312"/>
    </location>
</feature>
<evidence type="ECO:0000256" key="6">
    <source>
        <dbReference type="ARBA" id="ARBA00022989"/>
    </source>
</evidence>
<evidence type="ECO:0000256" key="7">
    <source>
        <dbReference type="ARBA" id="ARBA00023136"/>
    </source>
</evidence>
<comment type="subcellular location">
    <subcellularLocation>
        <location evidence="1">Membrane</location>
        <topology evidence="1">Multi-pass membrane protein</topology>
    </subcellularLocation>
</comment>
<gene>
    <name evidence="9" type="ORF">GMD78_12480</name>
</gene>
<keyword evidence="10" id="KW-1185">Reference proteome</keyword>
<evidence type="ECO:0000256" key="2">
    <source>
        <dbReference type="ARBA" id="ARBA00007998"/>
    </source>
</evidence>
<dbReference type="GO" id="GO:0009847">
    <property type="term" value="P:spore germination"/>
    <property type="evidence" value="ECO:0007669"/>
    <property type="project" value="InterPro"/>
</dbReference>
<reference evidence="9 10" key="1">
    <citation type="submission" date="2019-11" db="EMBL/GenBank/DDBJ databases">
        <authorList>
            <person name="Li X."/>
        </authorList>
    </citation>
    <scope>NUCLEOTIDE SEQUENCE [LARGE SCALE GENOMIC DNA]</scope>
    <source>
        <strain evidence="9 10">L9</strain>
    </source>
</reference>
<evidence type="ECO:0000313" key="10">
    <source>
        <dbReference type="Proteomes" id="UP000469125"/>
    </source>
</evidence>
<feature type="transmembrane region" description="Helical" evidence="8">
    <location>
        <begin position="5"/>
        <end position="23"/>
    </location>
</feature>
<evidence type="ECO:0000256" key="1">
    <source>
        <dbReference type="ARBA" id="ARBA00004141"/>
    </source>
</evidence>
<dbReference type="PANTHER" id="PTHR34975">
    <property type="entry name" value="SPORE GERMINATION PROTEIN A2"/>
    <property type="match status" value="1"/>
</dbReference>
<dbReference type="EMBL" id="WOCA01000009">
    <property type="protein sequence ID" value="MUK89190.1"/>
    <property type="molecule type" value="Genomic_DNA"/>
</dbReference>
<organism evidence="9 10">
    <name type="scientific">Ornithinibacillus caprae</name>
    <dbReference type="NCBI Taxonomy" id="2678566"/>
    <lineage>
        <taxon>Bacteria</taxon>
        <taxon>Bacillati</taxon>
        <taxon>Bacillota</taxon>
        <taxon>Bacilli</taxon>
        <taxon>Bacillales</taxon>
        <taxon>Bacillaceae</taxon>
        <taxon>Ornithinibacillus</taxon>
    </lineage>
</organism>
<evidence type="ECO:0000313" key="9">
    <source>
        <dbReference type="EMBL" id="MUK89190.1"/>
    </source>
</evidence>
<feature type="transmembrane region" description="Helical" evidence="8">
    <location>
        <begin position="106"/>
        <end position="128"/>
    </location>
</feature>
<keyword evidence="7 8" id="KW-0472">Membrane</keyword>
<feature type="transmembrane region" description="Helical" evidence="8">
    <location>
        <begin position="75"/>
        <end position="100"/>
    </location>
</feature>
<feature type="transmembrane region" description="Helical" evidence="8">
    <location>
        <begin position="324"/>
        <end position="346"/>
    </location>
</feature>
<dbReference type="Proteomes" id="UP000469125">
    <property type="component" value="Unassembled WGS sequence"/>
</dbReference>
<name>A0A6N8FHW7_9BACI</name>
<feature type="transmembrane region" description="Helical" evidence="8">
    <location>
        <begin position="212"/>
        <end position="232"/>
    </location>
</feature>
<dbReference type="GO" id="GO:0016020">
    <property type="term" value="C:membrane"/>
    <property type="evidence" value="ECO:0007669"/>
    <property type="project" value="UniProtKB-SubCell"/>
</dbReference>
<protein>
    <submittedName>
        <fullName evidence="9">GerAB/ArcD/ProY family transporter</fullName>
    </submittedName>
</protein>
<feature type="transmembrane region" description="Helical" evidence="8">
    <location>
        <begin position="35"/>
        <end position="54"/>
    </location>
</feature>
<dbReference type="NCBIfam" id="TIGR00912">
    <property type="entry name" value="2A0309"/>
    <property type="match status" value="1"/>
</dbReference>
<comment type="similarity">
    <text evidence="2">Belongs to the amino acid-polyamine-organocation (APC) superfamily. Spore germination protein (SGP) (TC 2.A.3.9) family.</text>
</comment>
<sequence length="354" mass="41312">MVSPFLAFFLIHSIQFGIGILNFQGKIIERVGNDAWIAVIFGGILIHIIIWLIFKILIIGNGDLITIHYDVFGKWIGGFFSLVWILYFWAIGIIVLRTYVEVIQVWMFQDISVIFFTITFLLLVYYIVSGGFRIVTGISFLGVVIPAYLLLTLIYPLNQTEFRNILPIWDHSTTEILLASKDMTLSFLGFSTLLMFYPYLKHANKSKLWVHGANFITMFIYLGIMIISLAYFSQKHLLRYHSPTLTMWKSVELPFVERFEYVGISSWALIILPNICLAFWAASRGMRQLFRFSQRKALIGMLLFTIFPVYIIKEREHIEVLNDYISHFGFYLITCYLPILLVVTYFRKGRRKKH</sequence>
<keyword evidence="5 8" id="KW-0812">Transmembrane</keyword>
<evidence type="ECO:0000256" key="8">
    <source>
        <dbReference type="SAM" id="Phobius"/>
    </source>
</evidence>
<proteinExistence type="inferred from homology"/>
<dbReference type="Pfam" id="PF03845">
    <property type="entry name" value="Spore_permease"/>
    <property type="match status" value="1"/>
</dbReference>
<dbReference type="PANTHER" id="PTHR34975:SF2">
    <property type="entry name" value="SPORE GERMINATION PROTEIN A2"/>
    <property type="match status" value="1"/>
</dbReference>
<evidence type="ECO:0000256" key="3">
    <source>
        <dbReference type="ARBA" id="ARBA00022448"/>
    </source>
</evidence>
<comment type="caution">
    <text evidence="9">The sequence shown here is derived from an EMBL/GenBank/DDBJ whole genome shotgun (WGS) entry which is preliminary data.</text>
</comment>
<feature type="transmembrane region" description="Helical" evidence="8">
    <location>
        <begin position="135"/>
        <end position="157"/>
    </location>
</feature>
<keyword evidence="4" id="KW-0309">Germination</keyword>
<dbReference type="InterPro" id="IPR004761">
    <property type="entry name" value="Spore_GerAB"/>
</dbReference>